<dbReference type="Proteomes" id="UP001057452">
    <property type="component" value="Chromosome 18"/>
</dbReference>
<organism evidence="1 2">
    <name type="scientific">Chaenocephalus aceratus</name>
    <name type="common">Blackfin icefish</name>
    <name type="synonym">Chaenichthys aceratus</name>
    <dbReference type="NCBI Taxonomy" id="36190"/>
    <lineage>
        <taxon>Eukaryota</taxon>
        <taxon>Metazoa</taxon>
        <taxon>Chordata</taxon>
        <taxon>Craniata</taxon>
        <taxon>Vertebrata</taxon>
        <taxon>Euteleostomi</taxon>
        <taxon>Actinopterygii</taxon>
        <taxon>Neopterygii</taxon>
        <taxon>Teleostei</taxon>
        <taxon>Neoteleostei</taxon>
        <taxon>Acanthomorphata</taxon>
        <taxon>Eupercaria</taxon>
        <taxon>Perciformes</taxon>
        <taxon>Notothenioidei</taxon>
        <taxon>Channichthyidae</taxon>
        <taxon>Chaenocephalus</taxon>
    </lineage>
</organism>
<protein>
    <submittedName>
        <fullName evidence="1">Uncharacterized protein</fullName>
    </submittedName>
</protein>
<keyword evidence="2" id="KW-1185">Reference proteome</keyword>
<reference evidence="1" key="1">
    <citation type="submission" date="2022-05" db="EMBL/GenBank/DDBJ databases">
        <title>Chromosome-level genome of Chaenocephalus aceratus.</title>
        <authorList>
            <person name="Park H."/>
        </authorList>
    </citation>
    <scope>NUCLEOTIDE SEQUENCE</scope>
    <source>
        <strain evidence="1">KU_202001</strain>
    </source>
</reference>
<comment type="caution">
    <text evidence="1">The sequence shown here is derived from an EMBL/GenBank/DDBJ whole genome shotgun (WGS) entry which is preliminary data.</text>
</comment>
<dbReference type="EMBL" id="CM043802">
    <property type="protein sequence ID" value="KAI4808586.1"/>
    <property type="molecule type" value="Genomic_DNA"/>
</dbReference>
<gene>
    <name evidence="1" type="ORF">KUCAC02_000643</name>
</gene>
<evidence type="ECO:0000313" key="1">
    <source>
        <dbReference type="EMBL" id="KAI4808586.1"/>
    </source>
</evidence>
<name>A0ACB9W647_CHAAC</name>
<sequence>MPEVQYTQVLLRSQSLCYRRSYPAPASAADTSHPAAPTHSPASASSSATQSTSPRGRRPCIRDSVPSTSKPVQELKAGPKDRARSAQTQALQTEK</sequence>
<proteinExistence type="predicted"/>
<evidence type="ECO:0000313" key="2">
    <source>
        <dbReference type="Proteomes" id="UP001057452"/>
    </source>
</evidence>
<accession>A0ACB9W647</accession>